<organism evidence="3 4">
    <name type="scientific">Kordia algicida OT-1</name>
    <dbReference type="NCBI Taxonomy" id="391587"/>
    <lineage>
        <taxon>Bacteria</taxon>
        <taxon>Pseudomonadati</taxon>
        <taxon>Bacteroidota</taxon>
        <taxon>Flavobacteriia</taxon>
        <taxon>Flavobacteriales</taxon>
        <taxon>Flavobacteriaceae</taxon>
        <taxon>Kordia</taxon>
    </lineage>
</organism>
<dbReference type="AlphaFoldDB" id="A9DW27"/>
<keyword evidence="2" id="KW-0812">Transmembrane</keyword>
<evidence type="ECO:0000256" key="2">
    <source>
        <dbReference type="SAM" id="Phobius"/>
    </source>
</evidence>
<feature type="transmembrane region" description="Helical" evidence="2">
    <location>
        <begin position="6"/>
        <end position="27"/>
    </location>
</feature>
<evidence type="ECO:0000313" key="3">
    <source>
        <dbReference type="EMBL" id="EDP96501.1"/>
    </source>
</evidence>
<keyword evidence="2" id="KW-1133">Transmembrane helix</keyword>
<sequence>MDHNTKFLLGICGIEVLIISIIIILYLRNTPNKYQKSAKPTNEVDDELEKELQNKSKQ</sequence>
<comment type="caution">
    <text evidence="3">The sequence shown here is derived from an EMBL/GenBank/DDBJ whole genome shotgun (WGS) entry which is preliminary data.</text>
</comment>
<keyword evidence="2" id="KW-0472">Membrane</keyword>
<dbReference type="RefSeq" id="WP_007093331.1">
    <property type="nucleotide sequence ID" value="NZ_CP142125.1"/>
</dbReference>
<accession>A9DW27</accession>
<gene>
    <name evidence="3" type="ORF">KAOT1_03792</name>
</gene>
<evidence type="ECO:0000313" key="4">
    <source>
        <dbReference type="Proteomes" id="UP000002945"/>
    </source>
</evidence>
<protein>
    <submittedName>
        <fullName evidence="3">Uncharacterized protein</fullName>
    </submittedName>
</protein>
<dbReference type="HOGENOM" id="CLU_2973542_0_0_10"/>
<reference evidence="3 4" key="1">
    <citation type="journal article" date="2011" name="J. Bacteriol.">
        <title>Genome sequence of the algicidal bacterium Kordia algicida OT-1.</title>
        <authorList>
            <person name="Lee H.S."/>
            <person name="Kang S.G."/>
            <person name="Kwon K.K."/>
            <person name="Lee J.H."/>
            <person name="Kim S.J."/>
        </authorList>
    </citation>
    <scope>NUCLEOTIDE SEQUENCE [LARGE SCALE GENOMIC DNA]</scope>
    <source>
        <strain evidence="3 4">OT-1</strain>
    </source>
</reference>
<proteinExistence type="predicted"/>
<evidence type="ECO:0000256" key="1">
    <source>
        <dbReference type="SAM" id="MobiDB-lite"/>
    </source>
</evidence>
<dbReference type="Proteomes" id="UP000002945">
    <property type="component" value="Unassembled WGS sequence"/>
</dbReference>
<name>A9DW27_9FLAO</name>
<keyword evidence="4" id="KW-1185">Reference proteome</keyword>
<dbReference type="EMBL" id="ABIB01000004">
    <property type="protein sequence ID" value="EDP96501.1"/>
    <property type="molecule type" value="Genomic_DNA"/>
</dbReference>
<feature type="region of interest" description="Disordered" evidence="1">
    <location>
        <begin position="34"/>
        <end position="58"/>
    </location>
</feature>
<dbReference type="STRING" id="391587.KAOT1_03792"/>